<feature type="transmembrane region" description="Helical" evidence="1">
    <location>
        <begin position="75"/>
        <end position="95"/>
    </location>
</feature>
<protein>
    <submittedName>
        <fullName evidence="2">Uncharacterized protein</fullName>
    </submittedName>
</protein>
<evidence type="ECO:0000256" key="1">
    <source>
        <dbReference type="SAM" id="Phobius"/>
    </source>
</evidence>
<keyword evidence="3" id="KW-1185">Reference proteome</keyword>
<gene>
    <name evidence="2" type="ORF">BWQ96_04830</name>
</gene>
<organism evidence="2 3">
    <name type="scientific">Gracilariopsis chorda</name>
    <dbReference type="NCBI Taxonomy" id="448386"/>
    <lineage>
        <taxon>Eukaryota</taxon>
        <taxon>Rhodophyta</taxon>
        <taxon>Florideophyceae</taxon>
        <taxon>Rhodymeniophycidae</taxon>
        <taxon>Gracilariales</taxon>
        <taxon>Gracilariaceae</taxon>
        <taxon>Gracilariopsis</taxon>
    </lineage>
</organism>
<dbReference type="OrthoDB" id="10593267at2759"/>
<evidence type="ECO:0000313" key="3">
    <source>
        <dbReference type="Proteomes" id="UP000247409"/>
    </source>
</evidence>
<dbReference type="AlphaFoldDB" id="A0A2V3ITH0"/>
<name>A0A2V3ITH0_9FLOR</name>
<accession>A0A2V3ITH0</accession>
<keyword evidence="1" id="KW-0812">Transmembrane</keyword>
<feature type="transmembrane region" description="Helical" evidence="1">
    <location>
        <begin position="400"/>
        <end position="426"/>
    </location>
</feature>
<feature type="transmembrane region" description="Helical" evidence="1">
    <location>
        <begin position="12"/>
        <end position="33"/>
    </location>
</feature>
<proteinExistence type="predicted"/>
<sequence>MEELSLNVSPSVWNIIKYVTLSLIITPTFEFLLHRLSQQKARWDILRGRTVALSDTRLGIFSLHSTFWGRSRNRYLLLVIGTFVIAIELLFEFSFSSKLVAKSKTEQVWSQPDHQQRYLISSEEVHFMREPALLPVEAANIEGCVEGEFNMRRKEKTKDEFQQTIMEYSINGMYTVRRPYLSATDNATLYCSADHIEKKASFFVPFATKVVYDDVEEEGFDYFGAFEDKFYNRSIYADVDMKLRFKANLTIDDTKLYMFNGKNSICIGSKSLAVFGTAYLLCGLRAQSAFSLAVGSLHEDDERVSISTIVMEMSGPALGPLVDQAGRQIRFLLSNLFLNLVWHRPASEGASKLRKTTLEQIVQIALIVANEEGVAGIRRVKASREVLDGVQERASVKRLAIIPGALIGGMLLLFISMNVLLAICIAKAQRKTGQHSVRISTQFLRKQLRNDLLGMRAAHNEWQEIGYKLVQDADEQRLQLLPQLPMIDA</sequence>
<evidence type="ECO:0000313" key="2">
    <source>
        <dbReference type="EMBL" id="PXF45415.1"/>
    </source>
</evidence>
<dbReference type="EMBL" id="NBIV01000061">
    <property type="protein sequence ID" value="PXF45415.1"/>
    <property type="molecule type" value="Genomic_DNA"/>
</dbReference>
<comment type="caution">
    <text evidence="2">The sequence shown here is derived from an EMBL/GenBank/DDBJ whole genome shotgun (WGS) entry which is preliminary data.</text>
</comment>
<keyword evidence="1" id="KW-1133">Transmembrane helix</keyword>
<dbReference type="Proteomes" id="UP000247409">
    <property type="component" value="Unassembled WGS sequence"/>
</dbReference>
<keyword evidence="1" id="KW-0472">Membrane</keyword>
<reference evidence="2 3" key="1">
    <citation type="journal article" date="2018" name="Mol. Biol. Evol.">
        <title>Analysis of the draft genome of the red seaweed Gracilariopsis chorda provides insights into genome size evolution in Rhodophyta.</title>
        <authorList>
            <person name="Lee J."/>
            <person name="Yang E.C."/>
            <person name="Graf L."/>
            <person name="Yang J.H."/>
            <person name="Qiu H."/>
            <person name="Zel Zion U."/>
            <person name="Chan C.X."/>
            <person name="Stephens T.G."/>
            <person name="Weber A.P.M."/>
            <person name="Boo G.H."/>
            <person name="Boo S.M."/>
            <person name="Kim K.M."/>
            <person name="Shin Y."/>
            <person name="Jung M."/>
            <person name="Lee S.J."/>
            <person name="Yim H.S."/>
            <person name="Lee J.H."/>
            <person name="Bhattacharya D."/>
            <person name="Yoon H.S."/>
        </authorList>
    </citation>
    <scope>NUCLEOTIDE SEQUENCE [LARGE SCALE GENOMIC DNA]</scope>
    <source>
        <strain evidence="2 3">SKKU-2015</strain>
        <tissue evidence="2">Whole body</tissue>
    </source>
</reference>